<evidence type="ECO:0000313" key="2">
    <source>
        <dbReference type="EMBL" id="PRY29183.1"/>
    </source>
</evidence>
<proteinExistence type="predicted"/>
<accession>A0A2T0S797</accession>
<dbReference type="InterPro" id="IPR003848">
    <property type="entry name" value="DUF218"/>
</dbReference>
<dbReference type="Pfam" id="PF02698">
    <property type="entry name" value="DUF218"/>
    <property type="match status" value="1"/>
</dbReference>
<reference evidence="2 3" key="1">
    <citation type="submission" date="2018-03" db="EMBL/GenBank/DDBJ databases">
        <title>Genomic Encyclopedia of Archaeal and Bacterial Type Strains, Phase II (KMG-II): from individual species to whole genera.</title>
        <authorList>
            <person name="Goeker M."/>
        </authorList>
    </citation>
    <scope>NUCLEOTIDE SEQUENCE [LARGE SCALE GENOMIC DNA]</scope>
    <source>
        <strain evidence="2 3">DSM 44720</strain>
    </source>
</reference>
<dbReference type="InterPro" id="IPR014729">
    <property type="entry name" value="Rossmann-like_a/b/a_fold"/>
</dbReference>
<keyword evidence="3" id="KW-1185">Reference proteome</keyword>
<dbReference type="PANTHER" id="PTHR30336:SF20">
    <property type="entry name" value="DUF218 DOMAIN-CONTAINING PROTEIN"/>
    <property type="match status" value="1"/>
</dbReference>
<dbReference type="Gene3D" id="3.40.50.620">
    <property type="entry name" value="HUPs"/>
    <property type="match status" value="1"/>
</dbReference>
<dbReference type="CDD" id="cd06259">
    <property type="entry name" value="YdcF-like"/>
    <property type="match status" value="1"/>
</dbReference>
<gene>
    <name evidence="2" type="ORF">CLV43_12660</name>
</gene>
<dbReference type="EMBL" id="PVTF01000026">
    <property type="protein sequence ID" value="PRY29183.1"/>
    <property type="molecule type" value="Genomic_DNA"/>
</dbReference>
<dbReference type="Proteomes" id="UP000239494">
    <property type="component" value="Unassembled WGS sequence"/>
</dbReference>
<organism evidence="2 3">
    <name type="scientific">Umezawaea tangerina</name>
    <dbReference type="NCBI Taxonomy" id="84725"/>
    <lineage>
        <taxon>Bacteria</taxon>
        <taxon>Bacillati</taxon>
        <taxon>Actinomycetota</taxon>
        <taxon>Actinomycetes</taxon>
        <taxon>Pseudonocardiales</taxon>
        <taxon>Pseudonocardiaceae</taxon>
        <taxon>Umezawaea</taxon>
    </lineage>
</organism>
<dbReference type="GO" id="GO:0005886">
    <property type="term" value="C:plasma membrane"/>
    <property type="evidence" value="ECO:0007669"/>
    <property type="project" value="TreeGrafter"/>
</dbReference>
<evidence type="ECO:0000259" key="1">
    <source>
        <dbReference type="Pfam" id="PF02698"/>
    </source>
</evidence>
<protein>
    <submittedName>
        <fullName evidence="2">DUF218 domain-containing protein</fullName>
    </submittedName>
</protein>
<dbReference type="PANTHER" id="PTHR30336">
    <property type="entry name" value="INNER MEMBRANE PROTEIN, PROBABLE PERMEASE"/>
    <property type="match status" value="1"/>
</dbReference>
<feature type="domain" description="DUF218" evidence="1">
    <location>
        <begin position="45"/>
        <end position="146"/>
    </location>
</feature>
<dbReference type="AlphaFoldDB" id="A0A2T0S797"/>
<comment type="caution">
    <text evidence="2">The sequence shown here is derived from an EMBL/GenBank/DDBJ whole genome shotgun (WGS) entry which is preliminary data.</text>
</comment>
<evidence type="ECO:0000313" key="3">
    <source>
        <dbReference type="Proteomes" id="UP000239494"/>
    </source>
</evidence>
<dbReference type="RefSeq" id="WP_245887532.1">
    <property type="nucleotide sequence ID" value="NZ_PVTF01000026.1"/>
</dbReference>
<sequence length="224" mass="24616">MTTANTAITDQNRADAHLIWNYHQMGHELTPCDVGIGLGSHDLGVAEHAAKLYHHGLFPLLVFTGATSPTSAARFPRGEAGHYRERALELGVPDEAILVEPDAANTGDNIRLSHLLLDKHGIMPTTVLLVSKPYMQRRAFATCGAVWPEVNVVCSSEELALGDYVRSIGDEKLVIDMLVGDLQRFVEYPALGFVTEQHVSAEVIEAYERLLRDGFDSRSLIKNV</sequence>
<name>A0A2T0S797_9PSEU</name>
<dbReference type="InterPro" id="IPR051599">
    <property type="entry name" value="Cell_Envelope_Assoc"/>
</dbReference>